<keyword evidence="2" id="KW-0472">Membrane</keyword>
<evidence type="ECO:0000313" key="4">
    <source>
        <dbReference type="EMBL" id="CAF1633651.1"/>
    </source>
</evidence>
<dbReference type="EMBL" id="CAJNOM010002511">
    <property type="protein sequence ID" value="CAF1633651.1"/>
    <property type="molecule type" value="Genomic_DNA"/>
</dbReference>
<accession>A0A816DA98</accession>
<proteinExistence type="predicted"/>
<feature type="region of interest" description="Disordered" evidence="1">
    <location>
        <begin position="201"/>
        <end position="255"/>
    </location>
</feature>
<name>A0A816DA98_9BILA</name>
<keyword evidence="2" id="KW-0812">Transmembrane</keyword>
<gene>
    <name evidence="3" type="ORF">BJG266_LOCUS41062</name>
    <name evidence="4" type="ORF">QVE165_LOCUS57930</name>
</gene>
<evidence type="ECO:0000313" key="3">
    <source>
        <dbReference type="EMBL" id="CAF1462645.1"/>
    </source>
</evidence>
<evidence type="ECO:0000256" key="1">
    <source>
        <dbReference type="SAM" id="MobiDB-lite"/>
    </source>
</evidence>
<dbReference type="AlphaFoldDB" id="A0A816DA98"/>
<dbReference type="Proteomes" id="UP000663877">
    <property type="component" value="Unassembled WGS sequence"/>
</dbReference>
<sequence length="286" mass="30416">MDECKNTDAKFCVANLRLNYVQQNESFAGFLGSPTEMLLLSNGAPVISHEIFIWLNKYYVNYLANAICFSSTSCGVDDIQRAYAEMRTFDFIPIQEKLATRLYGQPTNTLKCANEHGDSVECMDGFCLVVSDGNGVSIGGSCVPKGIDSNPAGVTITRAMITSPAVTTQTAVSYACNKDMCNSKETVREILQMLADDKLIDQPQFPTVPPTESTSVTSIGTSTPSAGTSTPSAGTSTPSAATSTPSAATSTPLVGTTTPSAGEKLQLTTFFIVFVSLFLITIGRMV</sequence>
<evidence type="ECO:0000313" key="5">
    <source>
        <dbReference type="Proteomes" id="UP000663832"/>
    </source>
</evidence>
<dbReference type="Proteomes" id="UP000663832">
    <property type="component" value="Unassembled WGS sequence"/>
</dbReference>
<dbReference type="EMBL" id="CAJNOI010002192">
    <property type="protein sequence ID" value="CAF1462645.1"/>
    <property type="molecule type" value="Genomic_DNA"/>
</dbReference>
<feature type="transmembrane region" description="Helical" evidence="2">
    <location>
        <begin position="265"/>
        <end position="283"/>
    </location>
</feature>
<comment type="caution">
    <text evidence="4">The sequence shown here is derived from an EMBL/GenBank/DDBJ whole genome shotgun (WGS) entry which is preliminary data.</text>
</comment>
<keyword evidence="5" id="KW-1185">Reference proteome</keyword>
<organism evidence="4 5">
    <name type="scientific">Adineta steineri</name>
    <dbReference type="NCBI Taxonomy" id="433720"/>
    <lineage>
        <taxon>Eukaryota</taxon>
        <taxon>Metazoa</taxon>
        <taxon>Spiralia</taxon>
        <taxon>Gnathifera</taxon>
        <taxon>Rotifera</taxon>
        <taxon>Eurotatoria</taxon>
        <taxon>Bdelloidea</taxon>
        <taxon>Adinetida</taxon>
        <taxon>Adinetidae</taxon>
        <taxon>Adineta</taxon>
    </lineage>
</organism>
<keyword evidence="2" id="KW-1133">Transmembrane helix</keyword>
<evidence type="ECO:0000256" key="2">
    <source>
        <dbReference type="SAM" id="Phobius"/>
    </source>
</evidence>
<dbReference type="OrthoDB" id="10088285at2759"/>
<feature type="compositionally biased region" description="Low complexity" evidence="1">
    <location>
        <begin position="210"/>
        <end position="252"/>
    </location>
</feature>
<reference evidence="4" key="1">
    <citation type="submission" date="2021-02" db="EMBL/GenBank/DDBJ databases">
        <authorList>
            <person name="Nowell W R."/>
        </authorList>
    </citation>
    <scope>NUCLEOTIDE SEQUENCE</scope>
</reference>
<protein>
    <submittedName>
        <fullName evidence="4">Uncharacterized protein</fullName>
    </submittedName>
</protein>